<dbReference type="Pfam" id="PF13560">
    <property type="entry name" value="HTH_31"/>
    <property type="match status" value="1"/>
</dbReference>
<dbReference type="SUPFAM" id="SSF47413">
    <property type="entry name" value="lambda repressor-like DNA-binding domains"/>
    <property type="match status" value="1"/>
</dbReference>
<name>A0ABS2IPK0_9ACTN</name>
<dbReference type="PRINTS" id="PR00364">
    <property type="entry name" value="DISEASERSIST"/>
</dbReference>
<organism evidence="2 3">
    <name type="scientific">Micromonospora humida</name>
    <dbReference type="NCBI Taxonomy" id="2809018"/>
    <lineage>
        <taxon>Bacteria</taxon>
        <taxon>Bacillati</taxon>
        <taxon>Actinomycetota</taxon>
        <taxon>Actinomycetes</taxon>
        <taxon>Micromonosporales</taxon>
        <taxon>Micromonosporaceae</taxon>
        <taxon>Micromonospora</taxon>
    </lineage>
</organism>
<evidence type="ECO:0000313" key="3">
    <source>
        <dbReference type="Proteomes" id="UP001518872"/>
    </source>
</evidence>
<dbReference type="Gene3D" id="3.40.50.300">
    <property type="entry name" value="P-loop containing nucleotide triphosphate hydrolases"/>
    <property type="match status" value="1"/>
</dbReference>
<accession>A0ABS2IPK0</accession>
<dbReference type="SUPFAM" id="SSF52540">
    <property type="entry name" value="P-loop containing nucleoside triphosphate hydrolases"/>
    <property type="match status" value="1"/>
</dbReference>
<dbReference type="InterPro" id="IPR027417">
    <property type="entry name" value="P-loop_NTPase"/>
</dbReference>
<gene>
    <name evidence="2" type="ORF">JQX11_07805</name>
</gene>
<dbReference type="InterPro" id="IPR001387">
    <property type="entry name" value="Cro/C1-type_HTH"/>
</dbReference>
<dbReference type="Proteomes" id="UP001518872">
    <property type="component" value="Unassembled WGS sequence"/>
</dbReference>
<protein>
    <submittedName>
        <fullName evidence="2">Helix-turn-helix transcriptional regulator</fullName>
    </submittedName>
</protein>
<dbReference type="CDD" id="cd00093">
    <property type="entry name" value="HTH_XRE"/>
    <property type="match status" value="1"/>
</dbReference>
<dbReference type="PANTHER" id="PTHR47691">
    <property type="entry name" value="REGULATOR-RELATED"/>
    <property type="match status" value="1"/>
</dbReference>
<evidence type="ECO:0000313" key="2">
    <source>
        <dbReference type="EMBL" id="MBM7076252.1"/>
    </source>
</evidence>
<dbReference type="PROSITE" id="PS50943">
    <property type="entry name" value="HTH_CROC1"/>
    <property type="match status" value="1"/>
</dbReference>
<dbReference type="EMBL" id="JAFEUC010000003">
    <property type="protein sequence ID" value="MBM7076252.1"/>
    <property type="molecule type" value="Genomic_DNA"/>
</dbReference>
<reference evidence="2 3" key="1">
    <citation type="submission" date="2021-02" db="EMBL/GenBank/DDBJ databases">
        <authorList>
            <person name="Ra J.-S."/>
        </authorList>
    </citation>
    <scope>NUCLEOTIDE SEQUENCE [LARGE SCALE GENOMIC DNA]</scope>
    <source>
        <strain evidence="2 3">MMS20-R1-14</strain>
    </source>
</reference>
<proteinExistence type="predicted"/>
<sequence>MSDSTQEQLHRLRSLRTAAGLTIGELAARSGVSARTIGGIERHTIRRPHPGTLLALGAALGLHGPDAGRLGTTDEQVGGVTGLPGVTPHFTGRHADLAWLTARLGHRHAVQLIGLPGVGKTALAVQAATRLADRFPDGVRFLGPVGDATAATIARRLLPAATTASTGSDPQAVGAYRDLVRARRMLVVLDGVRDTRQVGPLLPADAAAVTLVTGGQPLAGLPEADRWLVPPLPAADARAALTALVHGSGTPAPAVAELAACCAGLPLALRVTANRLLTRPQWSAQWLIDRLTRPDRVLGALVAGDLSVRDAFERAYAGLPSPARRALRLLPRLVGPAPAEAGFLDLAERGWLTPGRDHRYRPHPLVNAFARVVPGT</sequence>
<dbReference type="SMART" id="SM00530">
    <property type="entry name" value="HTH_XRE"/>
    <property type="match status" value="1"/>
</dbReference>
<dbReference type="RefSeq" id="WP_204924310.1">
    <property type="nucleotide sequence ID" value="NZ_JAFEUC010000003.1"/>
</dbReference>
<comment type="caution">
    <text evidence="2">The sequence shown here is derived from an EMBL/GenBank/DDBJ whole genome shotgun (WGS) entry which is preliminary data.</text>
</comment>
<dbReference type="InterPro" id="IPR010982">
    <property type="entry name" value="Lambda_DNA-bd_dom_sf"/>
</dbReference>
<dbReference type="PANTHER" id="PTHR47691:SF3">
    <property type="entry name" value="HTH-TYPE TRANSCRIPTIONAL REGULATOR RV0890C-RELATED"/>
    <property type="match status" value="1"/>
</dbReference>
<keyword evidence="3" id="KW-1185">Reference proteome</keyword>
<dbReference type="Gene3D" id="1.10.260.40">
    <property type="entry name" value="lambda repressor-like DNA-binding domains"/>
    <property type="match status" value="1"/>
</dbReference>
<feature type="domain" description="HTH cro/C1-type" evidence="1">
    <location>
        <begin position="12"/>
        <end position="67"/>
    </location>
</feature>
<evidence type="ECO:0000259" key="1">
    <source>
        <dbReference type="PROSITE" id="PS50943"/>
    </source>
</evidence>